<dbReference type="KEGG" id="rec:RHECIAT_CH0002880"/>
<dbReference type="HOGENOM" id="CLU_899577_0_0_5"/>
<evidence type="ECO:0000313" key="2">
    <source>
        <dbReference type="EMBL" id="ACE91830.1"/>
    </source>
</evidence>
<dbReference type="Proteomes" id="UP000008817">
    <property type="component" value="Chromosome"/>
</dbReference>
<feature type="region of interest" description="Disordered" evidence="1">
    <location>
        <begin position="314"/>
        <end position="356"/>
    </location>
</feature>
<dbReference type="InterPro" id="IPR017853">
    <property type="entry name" value="GH"/>
</dbReference>
<dbReference type="eggNOG" id="COG0451">
    <property type="taxonomic scope" value="Bacteria"/>
</dbReference>
<protein>
    <submittedName>
        <fullName evidence="2">Hypothetical conserved protein</fullName>
    </submittedName>
</protein>
<dbReference type="EMBL" id="CP001074">
    <property type="protein sequence ID" value="ACE91830.1"/>
    <property type="molecule type" value="Genomic_DNA"/>
</dbReference>
<proteinExistence type="predicted"/>
<dbReference type="SUPFAM" id="SSF51445">
    <property type="entry name" value="(Trans)glycosidases"/>
    <property type="match status" value="2"/>
</dbReference>
<name>B3PT85_RHIE6</name>
<gene>
    <name evidence="2" type="ordered locus">RHECIAT_CH0002880</name>
</gene>
<evidence type="ECO:0000313" key="3">
    <source>
        <dbReference type="Proteomes" id="UP000008817"/>
    </source>
</evidence>
<sequence length="371" mass="42636">MIEAAMIWNEPNNKSHWDPEIDPEWSLFAQMAILAADAIAARNPELTKVLGGISPIDPFFISRMKNYGVLDHLDAVALHGFPLDWNLWQIHEWPEKINEIRAVTDLPIWVSEVGVSTFGAEEVQLWGLQRTAELLKGRIERCQWYSLYDLPRSWEATTRHREAEGSSYYRHYYMGILREDGTPKPALDEFAKHTPDLGLVQWFHFEDPRLDEAAAWMKRLGVKSVRTGLSWADRFRPNALDWFDRQMQALEDFDVTVTFCFTPEHRGIARHHTSAPLVPEEFAMFCEEMVDRYAPSREGGTRCEVSRPVAEARITNAPRSRINPGSGLFCQSAPGNKPLPDSMPRRHEPTACKLRGNARVRRLKRRDGSKN</sequence>
<reference evidence="2 3" key="1">
    <citation type="submission" date="2008-04" db="EMBL/GenBank/DDBJ databases">
        <title>Genome diversity and DNA divergence of Rhizobium etli.</title>
        <authorList>
            <person name="Gonzalez V."/>
            <person name="Acosta J.L."/>
            <person name="Santamaria R.I."/>
            <person name="Bustos P."/>
            <person name="Hernandez-Gonzalez I.L."/>
            <person name="Fernandez J.L."/>
            <person name="Diaz R."/>
            <person name="Flores M."/>
            <person name="Mora J."/>
            <person name="Palacios R."/>
            <person name="Davila G."/>
        </authorList>
    </citation>
    <scope>NUCLEOTIDE SEQUENCE [LARGE SCALE GENOMIC DNA]</scope>
    <source>
        <strain evidence="2 3">CIAT 652</strain>
    </source>
</reference>
<organism evidence="2 3">
    <name type="scientific">Rhizobium etli (strain CIAT 652)</name>
    <dbReference type="NCBI Taxonomy" id="491916"/>
    <lineage>
        <taxon>Bacteria</taxon>
        <taxon>Pseudomonadati</taxon>
        <taxon>Pseudomonadota</taxon>
        <taxon>Alphaproteobacteria</taxon>
        <taxon>Hyphomicrobiales</taxon>
        <taxon>Rhizobiaceae</taxon>
        <taxon>Rhizobium/Agrobacterium group</taxon>
        <taxon>Rhizobium</taxon>
    </lineage>
</organism>
<accession>B3PT85</accession>
<dbReference type="AlphaFoldDB" id="B3PT85"/>
<dbReference type="Gene3D" id="3.20.20.80">
    <property type="entry name" value="Glycosidases"/>
    <property type="match status" value="2"/>
</dbReference>
<evidence type="ECO:0000256" key="1">
    <source>
        <dbReference type="SAM" id="MobiDB-lite"/>
    </source>
</evidence>